<accession>A0A8J8W9A1</accession>
<dbReference type="EMBL" id="JACEEZ010026315">
    <property type="protein sequence ID" value="KAG0693400.1"/>
    <property type="molecule type" value="Genomic_DNA"/>
</dbReference>
<evidence type="ECO:0000313" key="3">
    <source>
        <dbReference type="Proteomes" id="UP000770661"/>
    </source>
</evidence>
<reference evidence="2" key="1">
    <citation type="submission" date="2020-07" db="EMBL/GenBank/DDBJ databases">
        <title>The High-quality genome of the commercially important snow crab, Chionoecetes opilio.</title>
        <authorList>
            <person name="Jeong J.-H."/>
            <person name="Ryu S."/>
        </authorList>
    </citation>
    <scope>NUCLEOTIDE SEQUENCE</scope>
    <source>
        <strain evidence="2">MADBK_172401_WGS</strain>
        <tissue evidence="2">Digestive gland</tissue>
    </source>
</reference>
<organism evidence="2 3">
    <name type="scientific">Chionoecetes opilio</name>
    <name type="common">Atlantic snow crab</name>
    <name type="synonym">Cancer opilio</name>
    <dbReference type="NCBI Taxonomy" id="41210"/>
    <lineage>
        <taxon>Eukaryota</taxon>
        <taxon>Metazoa</taxon>
        <taxon>Ecdysozoa</taxon>
        <taxon>Arthropoda</taxon>
        <taxon>Crustacea</taxon>
        <taxon>Multicrustacea</taxon>
        <taxon>Malacostraca</taxon>
        <taxon>Eumalacostraca</taxon>
        <taxon>Eucarida</taxon>
        <taxon>Decapoda</taxon>
        <taxon>Pleocyemata</taxon>
        <taxon>Brachyura</taxon>
        <taxon>Eubrachyura</taxon>
        <taxon>Majoidea</taxon>
        <taxon>Majidae</taxon>
        <taxon>Chionoecetes</taxon>
    </lineage>
</organism>
<proteinExistence type="predicted"/>
<protein>
    <submittedName>
        <fullName evidence="2">Uncharacterized protein</fullName>
    </submittedName>
</protein>
<dbReference type="AlphaFoldDB" id="A0A8J8W9A1"/>
<keyword evidence="1" id="KW-0812">Transmembrane</keyword>
<feature type="transmembrane region" description="Helical" evidence="1">
    <location>
        <begin position="87"/>
        <end position="120"/>
    </location>
</feature>
<evidence type="ECO:0000256" key="1">
    <source>
        <dbReference type="SAM" id="Phobius"/>
    </source>
</evidence>
<gene>
    <name evidence="2" type="ORF">GWK47_027526</name>
</gene>
<sequence>MADYPDYWDQVDLENEIDAQGIVGRGRGRRRVVTDRMNPFTAMSDAEFFDRFRLKKASMSDLIEEIRDQLPAANDLRAYQILKKSTCWVLVVVVVLLVVVVVVVLVVLVMVMMVVVVLVVVVLKVKVHGGWRVSWEEPRELFISDNCVMEETGCWR</sequence>
<keyword evidence="3" id="KW-1185">Reference proteome</keyword>
<keyword evidence="1" id="KW-0472">Membrane</keyword>
<comment type="caution">
    <text evidence="2">The sequence shown here is derived from an EMBL/GenBank/DDBJ whole genome shotgun (WGS) entry which is preliminary data.</text>
</comment>
<evidence type="ECO:0000313" key="2">
    <source>
        <dbReference type="EMBL" id="KAG0693400.1"/>
    </source>
</evidence>
<name>A0A8J8W9A1_CHIOP</name>
<dbReference type="Proteomes" id="UP000770661">
    <property type="component" value="Unassembled WGS sequence"/>
</dbReference>
<keyword evidence="1" id="KW-1133">Transmembrane helix</keyword>